<evidence type="ECO:0000256" key="5">
    <source>
        <dbReference type="HAMAP-Rule" id="MF_01114"/>
    </source>
</evidence>
<dbReference type="Pfam" id="PF21982">
    <property type="entry name" value="RecX_HTH1"/>
    <property type="match status" value="1"/>
</dbReference>
<evidence type="ECO:0000256" key="3">
    <source>
        <dbReference type="ARBA" id="ARBA00018111"/>
    </source>
</evidence>
<feature type="region of interest" description="Disordered" evidence="6">
    <location>
        <begin position="171"/>
        <end position="193"/>
    </location>
</feature>
<evidence type="ECO:0000259" key="8">
    <source>
        <dbReference type="Pfam" id="PF21981"/>
    </source>
</evidence>
<dbReference type="EMBL" id="BAABDD010000025">
    <property type="protein sequence ID" value="GAA3757507.1"/>
    <property type="molecule type" value="Genomic_DNA"/>
</dbReference>
<evidence type="ECO:0000256" key="4">
    <source>
        <dbReference type="ARBA" id="ARBA00022490"/>
    </source>
</evidence>
<evidence type="ECO:0000313" key="10">
    <source>
        <dbReference type="EMBL" id="GAA3757507.1"/>
    </source>
</evidence>
<dbReference type="PANTHER" id="PTHR33602:SF1">
    <property type="entry name" value="REGULATORY PROTEIN RECX FAMILY PROTEIN"/>
    <property type="match status" value="1"/>
</dbReference>
<comment type="subcellular location">
    <subcellularLocation>
        <location evidence="1 5">Cytoplasm</location>
    </subcellularLocation>
</comment>
<dbReference type="Proteomes" id="UP001500908">
    <property type="component" value="Unassembled WGS sequence"/>
</dbReference>
<gene>
    <name evidence="5" type="primary">recX</name>
    <name evidence="10" type="ORF">GCM10022402_39710</name>
</gene>
<comment type="caution">
    <text evidence="10">The sequence shown here is derived from an EMBL/GenBank/DDBJ whole genome shotgun (WGS) entry which is preliminary data.</text>
</comment>
<comment type="function">
    <text evidence="5">Modulates RecA activity.</text>
</comment>
<proteinExistence type="inferred from homology"/>
<evidence type="ECO:0000256" key="2">
    <source>
        <dbReference type="ARBA" id="ARBA00009695"/>
    </source>
</evidence>
<feature type="domain" description="RecX first three-helical" evidence="9">
    <location>
        <begin position="24"/>
        <end position="62"/>
    </location>
</feature>
<dbReference type="InterPro" id="IPR053924">
    <property type="entry name" value="RecX_HTH_2nd"/>
</dbReference>
<comment type="similarity">
    <text evidence="2 5">Belongs to the RecX family.</text>
</comment>
<dbReference type="InterPro" id="IPR053925">
    <property type="entry name" value="RecX_HTH_3rd"/>
</dbReference>
<name>A0ABP7G751_9ACTN</name>
<dbReference type="Pfam" id="PF21981">
    <property type="entry name" value="RecX_HTH3"/>
    <property type="match status" value="1"/>
</dbReference>
<feature type="domain" description="RecX third three-helical" evidence="8">
    <location>
        <begin position="120"/>
        <end position="163"/>
    </location>
</feature>
<evidence type="ECO:0000259" key="7">
    <source>
        <dbReference type="Pfam" id="PF02631"/>
    </source>
</evidence>
<evidence type="ECO:0000256" key="6">
    <source>
        <dbReference type="SAM" id="MobiDB-lite"/>
    </source>
</evidence>
<dbReference type="HAMAP" id="MF_01114">
    <property type="entry name" value="RecX"/>
    <property type="match status" value="1"/>
</dbReference>
<organism evidence="10 11">
    <name type="scientific">Salinactinospora qingdaonensis</name>
    <dbReference type="NCBI Taxonomy" id="702744"/>
    <lineage>
        <taxon>Bacteria</taxon>
        <taxon>Bacillati</taxon>
        <taxon>Actinomycetota</taxon>
        <taxon>Actinomycetes</taxon>
        <taxon>Streptosporangiales</taxon>
        <taxon>Nocardiopsidaceae</taxon>
        <taxon>Salinactinospora</taxon>
    </lineage>
</organism>
<keyword evidence="4 5" id="KW-0963">Cytoplasm</keyword>
<evidence type="ECO:0000259" key="9">
    <source>
        <dbReference type="Pfam" id="PF21982"/>
    </source>
</evidence>
<reference evidence="11" key="1">
    <citation type="journal article" date="2019" name="Int. J. Syst. Evol. Microbiol.">
        <title>The Global Catalogue of Microorganisms (GCM) 10K type strain sequencing project: providing services to taxonomists for standard genome sequencing and annotation.</title>
        <authorList>
            <consortium name="The Broad Institute Genomics Platform"/>
            <consortium name="The Broad Institute Genome Sequencing Center for Infectious Disease"/>
            <person name="Wu L."/>
            <person name="Ma J."/>
        </authorList>
    </citation>
    <scope>NUCLEOTIDE SEQUENCE [LARGE SCALE GENOMIC DNA]</scope>
    <source>
        <strain evidence="11">JCM 17137</strain>
    </source>
</reference>
<evidence type="ECO:0000256" key="1">
    <source>
        <dbReference type="ARBA" id="ARBA00004496"/>
    </source>
</evidence>
<sequence>MHGQEGQDPLPGAAPPEDDPAAKARGICLRLLATTPRTRAQLAEALADHDIPDEIAGEVLGRFSEVGLIDDVAFAHAWVDSRHTGRGLAGRALAAELRRRGVAEDTVREAVDAGLTPDREEDTARALVRRKLTTTRHKDVAVRARRAMGVLARKGYAPGLAYRLVREELEAEGTEVDLPEPDFDADPPEAGTS</sequence>
<dbReference type="RefSeq" id="WP_344974601.1">
    <property type="nucleotide sequence ID" value="NZ_BAABDD010000025.1"/>
</dbReference>
<dbReference type="InterPro" id="IPR053926">
    <property type="entry name" value="RecX_HTH_1st"/>
</dbReference>
<feature type="compositionally biased region" description="Acidic residues" evidence="6">
    <location>
        <begin position="171"/>
        <end position="187"/>
    </location>
</feature>
<accession>A0ABP7G751</accession>
<keyword evidence="11" id="KW-1185">Reference proteome</keyword>
<dbReference type="InterPro" id="IPR003783">
    <property type="entry name" value="Regulatory_RecX"/>
</dbReference>
<dbReference type="PANTHER" id="PTHR33602">
    <property type="entry name" value="REGULATORY PROTEIN RECX FAMILY PROTEIN"/>
    <property type="match status" value="1"/>
</dbReference>
<dbReference type="InterPro" id="IPR036388">
    <property type="entry name" value="WH-like_DNA-bd_sf"/>
</dbReference>
<protein>
    <recommendedName>
        <fullName evidence="3 5">Regulatory protein RecX</fullName>
    </recommendedName>
</protein>
<dbReference type="Pfam" id="PF02631">
    <property type="entry name" value="RecX_HTH2"/>
    <property type="match status" value="1"/>
</dbReference>
<dbReference type="Gene3D" id="1.10.10.10">
    <property type="entry name" value="Winged helix-like DNA-binding domain superfamily/Winged helix DNA-binding domain"/>
    <property type="match status" value="1"/>
</dbReference>
<feature type="domain" description="RecX second three-helical" evidence="7">
    <location>
        <begin position="70"/>
        <end position="110"/>
    </location>
</feature>
<evidence type="ECO:0000313" key="11">
    <source>
        <dbReference type="Proteomes" id="UP001500908"/>
    </source>
</evidence>
<feature type="region of interest" description="Disordered" evidence="6">
    <location>
        <begin position="1"/>
        <end position="21"/>
    </location>
</feature>